<evidence type="ECO:0000313" key="3">
    <source>
        <dbReference type="Proteomes" id="UP000471166"/>
    </source>
</evidence>
<gene>
    <name evidence="2" type="ORF">GV791_26990</name>
</gene>
<comment type="caution">
    <text evidence="2">The sequence shown here is derived from an EMBL/GenBank/DDBJ whole genome shotgun (WGS) entry which is preliminary data.</text>
</comment>
<dbReference type="EMBL" id="JAAGVB010000065">
    <property type="protein sequence ID" value="NEW36180.1"/>
    <property type="molecule type" value="Genomic_DNA"/>
</dbReference>
<sequence length="290" mass="31420">MSGTPAWSPAPAAGVAPPLPPVPGSRQDAYAQGAKLGELYGQFDAWVDKLSELFDSSTLTGGVRLWDRLSPEERSKALSLIKRGVESLPALPKTASADLAAALREGFVARRRTSYEAARFLNRAVWVACELAMIVVIDKAATPSPSMIGSIVTRNRDCAAHTASIVIREVAGHDVAADRLVKMYGLPPESMYGFKDAMNYAIKWFEEVGFKFAEKLGGFAPARQGGQVGRYVLFFERPNGGHVVYGQVTEAELIIIDGQAGKEWKNIAEAQRAINGELKRAQRIVGVDFP</sequence>
<reference evidence="2 3" key="1">
    <citation type="submission" date="2020-01" db="EMBL/GenBank/DDBJ databases">
        <title>Genetics and antimicrobial susceptibilities of Nocardia species isolated from the soil; a comparison with species isolated from humans.</title>
        <authorList>
            <person name="Carrasco G."/>
            <person name="Monzon S."/>
            <person name="Sansegundo M."/>
            <person name="Garcia E."/>
            <person name="Garrido N."/>
            <person name="Medina M.J."/>
            <person name="Villalon P."/>
            <person name="Ramirez-Arocha A.C."/>
            <person name="Jimenez P."/>
            <person name="Cuesta I."/>
            <person name="Valdezate S."/>
        </authorList>
    </citation>
    <scope>NUCLEOTIDE SEQUENCE [LARGE SCALE GENOMIC DNA]</scope>
    <source>
        <strain evidence="2 3">CNM20110626</strain>
    </source>
</reference>
<organism evidence="2 3">
    <name type="scientific">Nocardia cyriacigeorgica</name>
    <dbReference type="NCBI Taxonomy" id="135487"/>
    <lineage>
        <taxon>Bacteria</taxon>
        <taxon>Bacillati</taxon>
        <taxon>Actinomycetota</taxon>
        <taxon>Actinomycetes</taxon>
        <taxon>Mycobacteriales</taxon>
        <taxon>Nocardiaceae</taxon>
        <taxon>Nocardia</taxon>
    </lineage>
</organism>
<dbReference type="AlphaFoldDB" id="A0A6P1CUF3"/>
<dbReference type="RefSeq" id="WP_163847647.1">
    <property type="nucleotide sequence ID" value="NZ_JAAGVB010000065.1"/>
</dbReference>
<dbReference type="Proteomes" id="UP000471166">
    <property type="component" value="Unassembled WGS sequence"/>
</dbReference>
<accession>A0A6P1CUF3</accession>
<evidence type="ECO:0000313" key="2">
    <source>
        <dbReference type="EMBL" id="NEW36180.1"/>
    </source>
</evidence>
<feature type="compositionally biased region" description="Low complexity" evidence="1">
    <location>
        <begin position="1"/>
        <end position="16"/>
    </location>
</feature>
<protein>
    <submittedName>
        <fullName evidence="2">Uncharacterized protein</fullName>
    </submittedName>
</protein>
<proteinExistence type="predicted"/>
<feature type="region of interest" description="Disordered" evidence="1">
    <location>
        <begin position="1"/>
        <end position="27"/>
    </location>
</feature>
<evidence type="ECO:0000256" key="1">
    <source>
        <dbReference type="SAM" id="MobiDB-lite"/>
    </source>
</evidence>
<name>A0A6P1CUF3_9NOCA</name>